<feature type="transmembrane region" description="Helical" evidence="1">
    <location>
        <begin position="66"/>
        <end position="84"/>
    </location>
</feature>
<keyword evidence="1" id="KW-0812">Transmembrane</keyword>
<keyword evidence="1" id="KW-0472">Membrane</keyword>
<keyword evidence="1" id="KW-1133">Transmembrane helix</keyword>
<organism evidence="2 3">
    <name type="scientific">Trichinella pseudospiralis</name>
    <name type="common">Parasitic roundworm</name>
    <dbReference type="NCBI Taxonomy" id="6337"/>
    <lineage>
        <taxon>Eukaryota</taxon>
        <taxon>Metazoa</taxon>
        <taxon>Ecdysozoa</taxon>
        <taxon>Nematoda</taxon>
        <taxon>Enoplea</taxon>
        <taxon>Dorylaimia</taxon>
        <taxon>Trichinellida</taxon>
        <taxon>Trichinellidae</taxon>
        <taxon>Trichinella</taxon>
    </lineage>
</organism>
<name>A0A0V1FQ55_TRIPS</name>
<feature type="transmembrane region" description="Helical" evidence="1">
    <location>
        <begin position="43"/>
        <end position="60"/>
    </location>
</feature>
<accession>A0A0V1FQ55</accession>
<protein>
    <submittedName>
        <fullName evidence="2">Uncharacterized protein</fullName>
    </submittedName>
</protein>
<dbReference type="OrthoDB" id="5928298at2759"/>
<sequence>MIKHRYDDRYLHNGALEIGFSKLDLSEDLLLIGHFIFDLSEDLLLIGHFIFAFIFTRYVFIKISSFNWNHLICFPMCALLILLLDMQKQLQEQESY</sequence>
<keyword evidence="3" id="KW-1185">Reference proteome</keyword>
<comment type="caution">
    <text evidence="2">The sequence shown here is derived from an EMBL/GenBank/DDBJ whole genome shotgun (WGS) entry which is preliminary data.</text>
</comment>
<evidence type="ECO:0000313" key="2">
    <source>
        <dbReference type="EMBL" id="KRY88142.1"/>
    </source>
</evidence>
<reference evidence="2 3" key="1">
    <citation type="submission" date="2015-01" db="EMBL/GenBank/DDBJ databases">
        <title>Evolution of Trichinella species and genotypes.</title>
        <authorList>
            <person name="Korhonen P.K."/>
            <person name="Edoardo P."/>
            <person name="Giuseppe L.R."/>
            <person name="Gasser R.B."/>
        </authorList>
    </citation>
    <scope>NUCLEOTIDE SEQUENCE [LARGE SCALE GENOMIC DNA]</scope>
    <source>
        <strain evidence="2">ISS470</strain>
    </source>
</reference>
<dbReference type="AlphaFoldDB" id="A0A0V1FQ55"/>
<evidence type="ECO:0000313" key="3">
    <source>
        <dbReference type="Proteomes" id="UP000054995"/>
    </source>
</evidence>
<dbReference type="Proteomes" id="UP000054995">
    <property type="component" value="Unassembled WGS sequence"/>
</dbReference>
<gene>
    <name evidence="2" type="ORF">T4D_392</name>
</gene>
<dbReference type="EMBL" id="JYDT01000045">
    <property type="protein sequence ID" value="KRY88142.1"/>
    <property type="molecule type" value="Genomic_DNA"/>
</dbReference>
<proteinExistence type="predicted"/>
<evidence type="ECO:0000256" key="1">
    <source>
        <dbReference type="SAM" id="Phobius"/>
    </source>
</evidence>